<dbReference type="Pfam" id="PF00076">
    <property type="entry name" value="RRM_1"/>
    <property type="match status" value="1"/>
</dbReference>
<dbReference type="AlphaFoldDB" id="A0A397IGB9"/>
<dbReference type="OrthoDB" id="339151at2759"/>
<dbReference type="EMBL" id="PQFF01000224">
    <property type="protein sequence ID" value="RHZ72424.1"/>
    <property type="molecule type" value="Genomic_DNA"/>
</dbReference>
<sequence length="171" mass="19062">MTSNSSSNENSCQNCASLRALLEQKETIVTKYQKIVQSQNELLHDLTQKNNSGGSSTHKKINYHGSRRITSSPCSSNGDTIKNKHYGKQVQINNFRAFVGSVTEDIDEESLRKSLEEAFGEVENIDIIPTKNCAFVDFSPISYHQAVSIGAVMVNGVTLSVERVRRHKSRK</sequence>
<keyword evidence="1" id="KW-0694">RNA-binding</keyword>
<accession>A0A397IGB9</accession>
<dbReference type="InterPro" id="IPR012677">
    <property type="entry name" value="Nucleotide-bd_a/b_plait_sf"/>
</dbReference>
<reference evidence="4 5" key="1">
    <citation type="submission" date="2018-08" db="EMBL/GenBank/DDBJ databases">
        <title>Genome and evolution of the arbuscular mycorrhizal fungus Diversispora epigaea (formerly Glomus versiforme) and its bacterial endosymbionts.</title>
        <authorList>
            <person name="Sun X."/>
            <person name="Fei Z."/>
            <person name="Harrison M."/>
        </authorList>
    </citation>
    <scope>NUCLEOTIDE SEQUENCE [LARGE SCALE GENOMIC DNA]</scope>
    <source>
        <strain evidence="4 5">IT104</strain>
    </source>
</reference>
<evidence type="ECO:0000259" key="3">
    <source>
        <dbReference type="PROSITE" id="PS50102"/>
    </source>
</evidence>
<dbReference type="InterPro" id="IPR035979">
    <property type="entry name" value="RBD_domain_sf"/>
</dbReference>
<evidence type="ECO:0000256" key="1">
    <source>
        <dbReference type="PROSITE-ProRule" id="PRU00176"/>
    </source>
</evidence>
<proteinExistence type="predicted"/>
<feature type="domain" description="RRM" evidence="3">
    <location>
        <begin position="95"/>
        <end position="166"/>
    </location>
</feature>
<dbReference type="Proteomes" id="UP000266861">
    <property type="component" value="Unassembled WGS sequence"/>
</dbReference>
<gene>
    <name evidence="4" type="ORF">Glove_242g29</name>
</gene>
<dbReference type="InterPro" id="IPR000504">
    <property type="entry name" value="RRM_dom"/>
</dbReference>
<evidence type="ECO:0000256" key="2">
    <source>
        <dbReference type="SAM" id="MobiDB-lite"/>
    </source>
</evidence>
<dbReference type="SMART" id="SM00360">
    <property type="entry name" value="RRM"/>
    <property type="match status" value="1"/>
</dbReference>
<evidence type="ECO:0000313" key="4">
    <source>
        <dbReference type="EMBL" id="RHZ72424.1"/>
    </source>
</evidence>
<dbReference type="GO" id="GO:0003723">
    <property type="term" value="F:RNA binding"/>
    <property type="evidence" value="ECO:0007669"/>
    <property type="project" value="UniProtKB-UniRule"/>
</dbReference>
<feature type="compositionally biased region" description="Polar residues" evidence="2">
    <location>
        <begin position="68"/>
        <end position="80"/>
    </location>
</feature>
<evidence type="ECO:0000313" key="5">
    <source>
        <dbReference type="Proteomes" id="UP000266861"/>
    </source>
</evidence>
<feature type="compositionally biased region" description="Basic residues" evidence="2">
    <location>
        <begin position="57"/>
        <end position="67"/>
    </location>
</feature>
<keyword evidence="5" id="KW-1185">Reference proteome</keyword>
<name>A0A397IGB9_9GLOM</name>
<feature type="region of interest" description="Disordered" evidence="2">
    <location>
        <begin position="46"/>
        <end position="82"/>
    </location>
</feature>
<comment type="caution">
    <text evidence="4">The sequence shown here is derived from an EMBL/GenBank/DDBJ whole genome shotgun (WGS) entry which is preliminary data.</text>
</comment>
<protein>
    <recommendedName>
        <fullName evidence="3">RRM domain-containing protein</fullName>
    </recommendedName>
</protein>
<dbReference type="PROSITE" id="PS50102">
    <property type="entry name" value="RRM"/>
    <property type="match status" value="1"/>
</dbReference>
<dbReference type="Gene3D" id="3.30.70.330">
    <property type="match status" value="1"/>
</dbReference>
<dbReference type="SUPFAM" id="SSF54928">
    <property type="entry name" value="RNA-binding domain, RBD"/>
    <property type="match status" value="1"/>
</dbReference>
<organism evidence="4 5">
    <name type="scientific">Diversispora epigaea</name>
    <dbReference type="NCBI Taxonomy" id="1348612"/>
    <lineage>
        <taxon>Eukaryota</taxon>
        <taxon>Fungi</taxon>
        <taxon>Fungi incertae sedis</taxon>
        <taxon>Mucoromycota</taxon>
        <taxon>Glomeromycotina</taxon>
        <taxon>Glomeromycetes</taxon>
        <taxon>Diversisporales</taxon>
        <taxon>Diversisporaceae</taxon>
        <taxon>Diversispora</taxon>
    </lineage>
</organism>